<keyword evidence="3 5" id="KW-0274">FAD</keyword>
<protein>
    <submittedName>
        <fullName evidence="7">Cryptochrome/photolyase family protein</fullName>
        <ecNumber evidence="7">4.1.99.3</ecNumber>
    </submittedName>
</protein>
<evidence type="ECO:0000313" key="8">
    <source>
        <dbReference type="Proteomes" id="UP001601992"/>
    </source>
</evidence>
<dbReference type="EC" id="4.1.99.3" evidence="7"/>
<dbReference type="InterPro" id="IPR006050">
    <property type="entry name" value="DNA_photolyase_N"/>
</dbReference>
<dbReference type="Pfam" id="PF00875">
    <property type="entry name" value="DNA_photolyase"/>
    <property type="match status" value="1"/>
</dbReference>
<dbReference type="Proteomes" id="UP001601992">
    <property type="component" value="Unassembled WGS sequence"/>
</dbReference>
<evidence type="ECO:0000313" key="7">
    <source>
        <dbReference type="EMBL" id="MFF3571504.1"/>
    </source>
</evidence>
<name>A0ABW6S8G4_9NOCA</name>
<comment type="cofactor">
    <cofactor evidence="1">
        <name>FAD</name>
        <dbReference type="ChEBI" id="CHEBI:57692"/>
    </cofactor>
</comment>
<dbReference type="PANTHER" id="PTHR11455:SF9">
    <property type="entry name" value="CRYPTOCHROME CIRCADIAN CLOCK 5 ISOFORM X1"/>
    <property type="match status" value="1"/>
</dbReference>
<dbReference type="InterPro" id="IPR002081">
    <property type="entry name" value="Cryptochrome/DNA_photolyase_1"/>
</dbReference>
<dbReference type="InterPro" id="IPR005101">
    <property type="entry name" value="Cryptochr/Photolyase_FAD-bd"/>
</dbReference>
<evidence type="ECO:0000256" key="2">
    <source>
        <dbReference type="ARBA" id="ARBA00022630"/>
    </source>
</evidence>
<dbReference type="SUPFAM" id="SSF52425">
    <property type="entry name" value="Cryptochrome/photolyase, N-terminal domain"/>
    <property type="match status" value="1"/>
</dbReference>
<reference evidence="7 8" key="1">
    <citation type="submission" date="2024-10" db="EMBL/GenBank/DDBJ databases">
        <title>The Natural Products Discovery Center: Release of the First 8490 Sequenced Strains for Exploring Actinobacteria Biosynthetic Diversity.</title>
        <authorList>
            <person name="Kalkreuter E."/>
            <person name="Kautsar S.A."/>
            <person name="Yang D."/>
            <person name="Bader C.D."/>
            <person name="Teijaro C.N."/>
            <person name="Fluegel L."/>
            <person name="Davis C.M."/>
            <person name="Simpson J.R."/>
            <person name="Lauterbach L."/>
            <person name="Steele A.D."/>
            <person name="Gui C."/>
            <person name="Meng S."/>
            <person name="Li G."/>
            <person name="Viehrig K."/>
            <person name="Ye F."/>
            <person name="Su P."/>
            <person name="Kiefer A.F."/>
            <person name="Nichols A."/>
            <person name="Cepeda A.J."/>
            <person name="Yan W."/>
            <person name="Fan B."/>
            <person name="Jiang Y."/>
            <person name="Adhikari A."/>
            <person name="Zheng C.-J."/>
            <person name="Schuster L."/>
            <person name="Cowan T.M."/>
            <person name="Smanski M.J."/>
            <person name="Chevrette M.G."/>
            <person name="De Carvalho L.P.S."/>
            <person name="Shen B."/>
        </authorList>
    </citation>
    <scope>NUCLEOTIDE SEQUENCE [LARGE SCALE GENOMIC DNA]</scope>
    <source>
        <strain evidence="7 8">NPDC002593</strain>
    </source>
</reference>
<dbReference type="Gene3D" id="1.25.40.80">
    <property type="match status" value="1"/>
</dbReference>
<dbReference type="SUPFAM" id="SSF48173">
    <property type="entry name" value="Cryptochrome/photolyase FAD-binding domain"/>
    <property type="match status" value="1"/>
</dbReference>
<dbReference type="Gene3D" id="3.40.50.620">
    <property type="entry name" value="HUPs"/>
    <property type="match status" value="1"/>
</dbReference>
<keyword evidence="7" id="KW-0456">Lyase</keyword>
<keyword evidence="4 5" id="KW-0157">Chromophore</keyword>
<evidence type="ECO:0000259" key="6">
    <source>
        <dbReference type="PROSITE" id="PS51645"/>
    </source>
</evidence>
<dbReference type="PROSITE" id="PS51645">
    <property type="entry name" value="PHR_CRY_ALPHA_BETA"/>
    <property type="match status" value="1"/>
</dbReference>
<dbReference type="PROSITE" id="PS00394">
    <property type="entry name" value="DNA_PHOTOLYASES_1_1"/>
    <property type="match status" value="1"/>
</dbReference>
<sequence>MTVTVALFTRDLRVHDNPMLRAACHEGAGVVPLFVLDDRIIAREPVSPNRIRFLLTALSELDDELHALDGRLVIRRGDVLDEVDKVVAHTHAESVHIAADVSWYSRERERLLRERLARRDCLLHAHDDSVTVAKPGDPSPAGGRGHFAVFTPYFRRWMETPVRRPLAPPPRFVVPPLRGAELPRPQELCAEPGSPQMSAGGETSGRKLMKQWLSGPIHEYDSMSDDLASDATSHLSPYLHFGCVSATELVHRTDTSTPGGHAFVRQLAWRDFHHQLLADRPEAGWTDYRRAPAGWRDDPDAVEAWRSGRTGYPVIDAAMRQLVAEGWMPGRARLIVAAFLTKTLRIDWRIGAAHFRRWLIDADVANNQLNWQWAAGTGTDTRPNRVLNPLRQAERHDPDGEYVRRWLPELAQLSGASVHTPWRSGIPHSVYPAPIVEVNGM</sequence>
<evidence type="ECO:0000256" key="4">
    <source>
        <dbReference type="ARBA" id="ARBA00022991"/>
    </source>
</evidence>
<dbReference type="Pfam" id="PF03441">
    <property type="entry name" value="FAD_binding_7"/>
    <property type="match status" value="1"/>
</dbReference>
<dbReference type="PRINTS" id="PR00147">
    <property type="entry name" value="DNAPHOTLYASE"/>
</dbReference>
<organism evidence="7 8">
    <name type="scientific">Nocardia jiangxiensis</name>
    <dbReference type="NCBI Taxonomy" id="282685"/>
    <lineage>
        <taxon>Bacteria</taxon>
        <taxon>Bacillati</taxon>
        <taxon>Actinomycetota</taxon>
        <taxon>Actinomycetes</taxon>
        <taxon>Mycobacteriales</taxon>
        <taxon>Nocardiaceae</taxon>
        <taxon>Nocardia</taxon>
    </lineage>
</organism>
<dbReference type="EMBL" id="JBIAQY010000010">
    <property type="protein sequence ID" value="MFF3571504.1"/>
    <property type="molecule type" value="Genomic_DNA"/>
</dbReference>
<keyword evidence="2 5" id="KW-0285">Flavoprotein</keyword>
<dbReference type="InterPro" id="IPR036155">
    <property type="entry name" value="Crypto/Photolyase_N_sf"/>
</dbReference>
<dbReference type="Gene3D" id="1.10.579.10">
    <property type="entry name" value="DNA Cyclobutane Dipyrimidine Photolyase, subunit A, domain 3"/>
    <property type="match status" value="1"/>
</dbReference>
<comment type="caution">
    <text evidence="7">The sequence shown here is derived from an EMBL/GenBank/DDBJ whole genome shotgun (WGS) entry which is preliminary data.</text>
</comment>
<evidence type="ECO:0000256" key="5">
    <source>
        <dbReference type="RuleBase" id="RU004182"/>
    </source>
</evidence>
<feature type="domain" description="Photolyase/cryptochrome alpha/beta" evidence="6">
    <location>
        <begin position="2"/>
        <end position="131"/>
    </location>
</feature>
<evidence type="ECO:0000256" key="3">
    <source>
        <dbReference type="ARBA" id="ARBA00022827"/>
    </source>
</evidence>
<dbReference type="InterPro" id="IPR014729">
    <property type="entry name" value="Rossmann-like_a/b/a_fold"/>
</dbReference>
<comment type="similarity">
    <text evidence="5">Belongs to the DNA photolyase family.</text>
</comment>
<dbReference type="InterPro" id="IPR018394">
    <property type="entry name" value="DNA_photolyase_1_CS_C"/>
</dbReference>
<proteinExistence type="inferred from homology"/>
<dbReference type="RefSeq" id="WP_387405414.1">
    <property type="nucleotide sequence ID" value="NZ_JBIAQY010000010.1"/>
</dbReference>
<dbReference type="PANTHER" id="PTHR11455">
    <property type="entry name" value="CRYPTOCHROME"/>
    <property type="match status" value="1"/>
</dbReference>
<gene>
    <name evidence="7" type="ORF">ACFYXQ_27365</name>
</gene>
<keyword evidence="8" id="KW-1185">Reference proteome</keyword>
<accession>A0ABW6S8G4</accession>
<dbReference type="GO" id="GO:0003904">
    <property type="term" value="F:deoxyribodipyrimidine photo-lyase activity"/>
    <property type="evidence" value="ECO:0007669"/>
    <property type="project" value="UniProtKB-EC"/>
</dbReference>
<evidence type="ECO:0000256" key="1">
    <source>
        <dbReference type="ARBA" id="ARBA00001974"/>
    </source>
</evidence>
<dbReference type="InterPro" id="IPR036134">
    <property type="entry name" value="Crypto/Photolyase_FAD-like_sf"/>
</dbReference>